<evidence type="ECO:0000313" key="4">
    <source>
        <dbReference type="Proteomes" id="UP000636709"/>
    </source>
</evidence>
<feature type="transmembrane region" description="Helical" evidence="1">
    <location>
        <begin position="28"/>
        <end position="46"/>
    </location>
</feature>
<keyword evidence="1" id="KW-0812">Transmembrane</keyword>
<feature type="domain" description="DUF7378" evidence="2">
    <location>
        <begin position="8"/>
        <end position="145"/>
    </location>
</feature>
<accession>A0A835A7I5</accession>
<name>A0A835A7I5_9POAL</name>
<organism evidence="3 4">
    <name type="scientific">Digitaria exilis</name>
    <dbReference type="NCBI Taxonomy" id="1010633"/>
    <lineage>
        <taxon>Eukaryota</taxon>
        <taxon>Viridiplantae</taxon>
        <taxon>Streptophyta</taxon>
        <taxon>Embryophyta</taxon>
        <taxon>Tracheophyta</taxon>
        <taxon>Spermatophyta</taxon>
        <taxon>Magnoliopsida</taxon>
        <taxon>Liliopsida</taxon>
        <taxon>Poales</taxon>
        <taxon>Poaceae</taxon>
        <taxon>PACMAD clade</taxon>
        <taxon>Panicoideae</taxon>
        <taxon>Panicodae</taxon>
        <taxon>Paniceae</taxon>
        <taxon>Anthephorinae</taxon>
        <taxon>Digitaria</taxon>
    </lineage>
</organism>
<keyword evidence="1" id="KW-1133">Transmembrane helix</keyword>
<gene>
    <name evidence="3" type="ORF">HU200_065728</name>
</gene>
<dbReference type="InterPro" id="IPR055802">
    <property type="entry name" value="DUF7378"/>
</dbReference>
<protein>
    <recommendedName>
        <fullName evidence="2">DUF7378 domain-containing protein</fullName>
    </recommendedName>
</protein>
<dbReference type="AlphaFoldDB" id="A0A835A7I5"/>
<keyword evidence="1" id="KW-0472">Membrane</keyword>
<dbReference type="Pfam" id="PF24095">
    <property type="entry name" value="DUF7378"/>
    <property type="match status" value="1"/>
</dbReference>
<feature type="transmembrane region" description="Helical" evidence="1">
    <location>
        <begin position="52"/>
        <end position="69"/>
    </location>
</feature>
<sequence>MPHWSMSMTVGESNMEHGLSRSSLWKRAIFLQLFFFAMAGLAYVFYRKDIARNPWCLFVAEAWFLYLTLCHVIERYVSLFLPLAPVATRGGLIVVACIGAPPLMVVGVVVIHNGHTAAFIAFGCTLAVALAVLLVVWIRLDRTFRAVDHLPS</sequence>
<reference evidence="3" key="1">
    <citation type="submission" date="2020-07" db="EMBL/GenBank/DDBJ databases">
        <title>Genome sequence and genetic diversity analysis of an under-domesticated orphan crop, white fonio (Digitaria exilis).</title>
        <authorList>
            <person name="Bennetzen J.L."/>
            <person name="Chen S."/>
            <person name="Ma X."/>
            <person name="Wang X."/>
            <person name="Yssel A.E.J."/>
            <person name="Chaluvadi S.R."/>
            <person name="Johnson M."/>
            <person name="Gangashetty P."/>
            <person name="Hamidou F."/>
            <person name="Sanogo M.D."/>
            <person name="Zwaenepoel A."/>
            <person name="Wallace J."/>
            <person name="Van De Peer Y."/>
            <person name="Van Deynze A."/>
        </authorList>
    </citation>
    <scope>NUCLEOTIDE SEQUENCE</scope>
    <source>
        <tissue evidence="3">Leaves</tissue>
    </source>
</reference>
<dbReference type="Proteomes" id="UP000636709">
    <property type="component" value="Unassembled WGS sequence"/>
</dbReference>
<dbReference type="EMBL" id="JACEFO010002892">
    <property type="protein sequence ID" value="KAF8646510.1"/>
    <property type="molecule type" value="Genomic_DNA"/>
</dbReference>
<comment type="caution">
    <text evidence="3">The sequence shown here is derived from an EMBL/GenBank/DDBJ whole genome shotgun (WGS) entry which is preliminary data.</text>
</comment>
<proteinExistence type="predicted"/>
<feature type="transmembrane region" description="Helical" evidence="1">
    <location>
        <begin position="90"/>
        <end position="111"/>
    </location>
</feature>
<evidence type="ECO:0000313" key="3">
    <source>
        <dbReference type="EMBL" id="KAF8646510.1"/>
    </source>
</evidence>
<feature type="transmembrane region" description="Helical" evidence="1">
    <location>
        <begin position="117"/>
        <end position="138"/>
    </location>
</feature>
<keyword evidence="4" id="KW-1185">Reference proteome</keyword>
<evidence type="ECO:0000256" key="1">
    <source>
        <dbReference type="SAM" id="Phobius"/>
    </source>
</evidence>
<evidence type="ECO:0000259" key="2">
    <source>
        <dbReference type="Pfam" id="PF24095"/>
    </source>
</evidence>